<dbReference type="Pfam" id="PF02163">
    <property type="entry name" value="Peptidase_M50"/>
    <property type="match status" value="1"/>
</dbReference>
<protein>
    <submittedName>
        <fullName evidence="14">Putative RIP metalloprotease RseP</fullName>
    </submittedName>
</protein>
<keyword evidence="8 11" id="KW-1133">Transmembrane helix</keyword>
<dbReference type="InterPro" id="IPR036034">
    <property type="entry name" value="PDZ_sf"/>
</dbReference>
<keyword evidence="10 11" id="KW-0472">Membrane</keyword>
<evidence type="ECO:0000256" key="8">
    <source>
        <dbReference type="ARBA" id="ARBA00022989"/>
    </source>
</evidence>
<dbReference type="Proteomes" id="UP000070675">
    <property type="component" value="Unassembled WGS sequence"/>
</dbReference>
<organism evidence="14 15">
    <name type="scientific">Atopobium deltae</name>
    <dbReference type="NCBI Taxonomy" id="1393034"/>
    <lineage>
        <taxon>Bacteria</taxon>
        <taxon>Bacillati</taxon>
        <taxon>Actinomycetota</taxon>
        <taxon>Coriobacteriia</taxon>
        <taxon>Coriobacteriales</taxon>
        <taxon>Atopobiaceae</taxon>
        <taxon>Atopobium</taxon>
    </lineage>
</organism>
<evidence type="ECO:0000256" key="6">
    <source>
        <dbReference type="ARBA" id="ARBA00022801"/>
    </source>
</evidence>
<evidence type="ECO:0000256" key="5">
    <source>
        <dbReference type="ARBA" id="ARBA00022692"/>
    </source>
</evidence>
<evidence type="ECO:0000256" key="11">
    <source>
        <dbReference type="SAM" id="Phobius"/>
    </source>
</evidence>
<gene>
    <name evidence="14" type="ORF">HMPREF3192_00118</name>
</gene>
<dbReference type="InterPro" id="IPR008915">
    <property type="entry name" value="Peptidase_M50"/>
</dbReference>
<dbReference type="SUPFAM" id="SSF50156">
    <property type="entry name" value="PDZ domain-like"/>
    <property type="match status" value="1"/>
</dbReference>
<dbReference type="Gene3D" id="2.30.42.10">
    <property type="match status" value="1"/>
</dbReference>
<evidence type="ECO:0000256" key="2">
    <source>
        <dbReference type="ARBA" id="ARBA00004141"/>
    </source>
</evidence>
<evidence type="ECO:0000313" key="15">
    <source>
        <dbReference type="Proteomes" id="UP000070675"/>
    </source>
</evidence>
<keyword evidence="9 14" id="KW-0482">Metalloprotease</keyword>
<comment type="similarity">
    <text evidence="3">Belongs to the peptidase M50B family.</text>
</comment>
<name>A0A133XX04_9ACTN</name>
<dbReference type="CDD" id="cd05709">
    <property type="entry name" value="S2P-M50"/>
    <property type="match status" value="1"/>
</dbReference>
<keyword evidence="7" id="KW-0862">Zinc</keyword>
<dbReference type="PATRIC" id="fig|1393034.3.peg.112"/>
<feature type="transmembrane region" description="Helical" evidence="11">
    <location>
        <begin position="397"/>
        <end position="416"/>
    </location>
</feature>
<feature type="transmembrane region" description="Helical" evidence="11">
    <location>
        <begin position="215"/>
        <end position="240"/>
    </location>
</feature>
<dbReference type="EMBL" id="LSCR01000002">
    <property type="protein sequence ID" value="KXB35468.1"/>
    <property type="molecule type" value="Genomic_DNA"/>
</dbReference>
<keyword evidence="6" id="KW-0378">Hydrolase</keyword>
<sequence>MTQQLLTILSAAFWGVLVLSLLVTAHEAGHYFAARGCHARVTEFFIGLPSRWRLAYRSKKHGTQFGITPILLGGYTRICGMGAANKPYLAEIFAYVQEHGRASVSEVVAALGCTEDEAYDAFELLVDWASLEAAADEQPSEQPAAVPTTSSATLPETYRTTLRDAALRTQFDDGFDRSSRLYEPGSLQPLPMPAEEFLQCERANTYCGKGFWQRFAMIFAGPVASLITGVLLMVLAMSVLGRSMGVNTNTLGTVDANSLAAKAGLASGDTIVAINDTKVSSFSDISVALRSGFSAKKPFTITYTPGGGAKDVAAQKTVTITPTEHDKVLGIRAPVKHVRLSLADSVAFTFDYVVQVGKFALKLITPTQTIGVVSQSSSVIGISLMASQAAASGISELFIFAAMISISLALMNILPIPPLDGGKLFIECIQALMGRPLSEKTQMYFSYVGVALFFLLFIAVVGNDILRLL</sequence>
<evidence type="ECO:0000256" key="9">
    <source>
        <dbReference type="ARBA" id="ARBA00023049"/>
    </source>
</evidence>
<evidence type="ECO:0000256" key="1">
    <source>
        <dbReference type="ARBA" id="ARBA00001947"/>
    </source>
</evidence>
<dbReference type="AlphaFoldDB" id="A0A133XX04"/>
<dbReference type="STRING" id="1393034.HMPREF3192_00118"/>
<feature type="transmembrane region" description="Helical" evidence="11">
    <location>
        <begin position="444"/>
        <end position="466"/>
    </location>
</feature>
<evidence type="ECO:0000313" key="14">
    <source>
        <dbReference type="EMBL" id="KXB35468.1"/>
    </source>
</evidence>
<evidence type="ECO:0000256" key="7">
    <source>
        <dbReference type="ARBA" id="ARBA00022833"/>
    </source>
</evidence>
<keyword evidence="5 11" id="KW-0812">Transmembrane</keyword>
<keyword evidence="15" id="KW-1185">Reference proteome</keyword>
<dbReference type="GO" id="GO:0004222">
    <property type="term" value="F:metalloendopeptidase activity"/>
    <property type="evidence" value="ECO:0007669"/>
    <property type="project" value="InterPro"/>
</dbReference>
<feature type="domain" description="Peptidase M50" evidence="12">
    <location>
        <begin position="16"/>
        <end position="456"/>
    </location>
</feature>
<proteinExistence type="inferred from homology"/>
<dbReference type="GO" id="GO:0016020">
    <property type="term" value="C:membrane"/>
    <property type="evidence" value="ECO:0007669"/>
    <property type="project" value="UniProtKB-SubCell"/>
</dbReference>
<evidence type="ECO:0000256" key="3">
    <source>
        <dbReference type="ARBA" id="ARBA00007931"/>
    </source>
</evidence>
<evidence type="ECO:0000259" key="12">
    <source>
        <dbReference type="Pfam" id="PF02163"/>
    </source>
</evidence>
<dbReference type="InterPro" id="IPR041489">
    <property type="entry name" value="PDZ_6"/>
</dbReference>
<dbReference type="PANTHER" id="PTHR42837:SF2">
    <property type="entry name" value="MEMBRANE METALLOPROTEASE ARASP2, CHLOROPLASTIC-RELATED"/>
    <property type="match status" value="1"/>
</dbReference>
<dbReference type="InterPro" id="IPR004387">
    <property type="entry name" value="Pept_M50_Zn"/>
</dbReference>
<evidence type="ECO:0000259" key="13">
    <source>
        <dbReference type="Pfam" id="PF17820"/>
    </source>
</evidence>
<comment type="subcellular location">
    <subcellularLocation>
        <location evidence="2">Membrane</location>
        <topology evidence="2">Multi-pass membrane protein</topology>
    </subcellularLocation>
</comment>
<dbReference type="PANTHER" id="PTHR42837">
    <property type="entry name" value="REGULATOR OF SIGMA-E PROTEASE RSEP"/>
    <property type="match status" value="1"/>
</dbReference>
<accession>A0A133XX04</accession>
<dbReference type="OrthoDB" id="9782003at2"/>
<comment type="cofactor">
    <cofactor evidence="1">
        <name>Zn(2+)</name>
        <dbReference type="ChEBI" id="CHEBI:29105"/>
    </cofactor>
</comment>
<comment type="caution">
    <text evidence="14">The sequence shown here is derived from an EMBL/GenBank/DDBJ whole genome shotgun (WGS) entry which is preliminary data.</text>
</comment>
<evidence type="ECO:0000256" key="10">
    <source>
        <dbReference type="ARBA" id="ARBA00023136"/>
    </source>
</evidence>
<keyword evidence="4 14" id="KW-0645">Protease</keyword>
<feature type="domain" description="PDZ" evidence="13">
    <location>
        <begin position="253"/>
        <end position="293"/>
    </location>
</feature>
<reference evidence="15" key="1">
    <citation type="submission" date="2016-01" db="EMBL/GenBank/DDBJ databases">
        <authorList>
            <person name="Mitreva M."/>
            <person name="Pepin K.H."/>
            <person name="Mihindukulasuriya K.A."/>
            <person name="Fulton R."/>
            <person name="Fronick C."/>
            <person name="O'Laughlin M."/>
            <person name="Miner T."/>
            <person name="Herter B."/>
            <person name="Rosa B.A."/>
            <person name="Cordes M."/>
            <person name="Tomlinson C."/>
            <person name="Wollam A."/>
            <person name="Palsikar V.B."/>
            <person name="Mardis E.R."/>
            <person name="Wilson R.K."/>
        </authorList>
    </citation>
    <scope>NUCLEOTIDE SEQUENCE [LARGE SCALE GENOMIC DNA]</scope>
    <source>
        <strain evidence="15">DNF00019</strain>
    </source>
</reference>
<dbReference type="Pfam" id="PF17820">
    <property type="entry name" value="PDZ_6"/>
    <property type="match status" value="1"/>
</dbReference>
<dbReference type="RefSeq" id="WP_066304435.1">
    <property type="nucleotide sequence ID" value="NZ_KQ959484.1"/>
</dbReference>
<dbReference type="GO" id="GO:0006508">
    <property type="term" value="P:proteolysis"/>
    <property type="evidence" value="ECO:0007669"/>
    <property type="project" value="UniProtKB-KW"/>
</dbReference>
<evidence type="ECO:0000256" key="4">
    <source>
        <dbReference type="ARBA" id="ARBA00022670"/>
    </source>
</evidence>